<gene>
    <name evidence="12" type="ORF">Cgig2_034059</name>
</gene>
<evidence type="ECO:0000313" key="13">
    <source>
        <dbReference type="Proteomes" id="UP001153076"/>
    </source>
</evidence>
<dbReference type="SUPFAM" id="SSF47973">
    <property type="entry name" value="Ribosomal protein S7"/>
    <property type="match status" value="1"/>
</dbReference>
<keyword evidence="8" id="KW-0472">Membrane</keyword>
<dbReference type="PANTHER" id="PTHR45564">
    <property type="entry name" value="NAD(P)H-QUINONE OXIDOREDUCTASE SUBUNIT 2 B, CHLOROPLASTIC"/>
    <property type="match status" value="1"/>
</dbReference>
<keyword evidence="6" id="KW-0793">Thylakoid</keyword>
<dbReference type="GO" id="GO:0009536">
    <property type="term" value="C:plastid"/>
    <property type="evidence" value="ECO:0007669"/>
    <property type="project" value="UniProtKB-ARBA"/>
</dbReference>
<keyword evidence="13" id="KW-1185">Reference proteome</keyword>
<comment type="similarity">
    <text evidence="1">Belongs to the universal ribosomal protein uS7 family.</text>
</comment>
<protein>
    <recommendedName>
        <fullName evidence="14">NADH dehydrogenase subunit 2</fullName>
    </recommendedName>
</protein>
<dbReference type="Gene3D" id="1.10.455.10">
    <property type="entry name" value="Ribosomal protein S7 domain"/>
    <property type="match status" value="1"/>
</dbReference>
<dbReference type="InterPro" id="IPR036823">
    <property type="entry name" value="Ribosomal_uS7_dom_sf"/>
</dbReference>
<keyword evidence="5" id="KW-0520">NAD</keyword>
<dbReference type="Pfam" id="PF00177">
    <property type="entry name" value="Ribosomal_S7"/>
    <property type="match status" value="1"/>
</dbReference>
<evidence type="ECO:0000256" key="1">
    <source>
        <dbReference type="ARBA" id="ARBA00007151"/>
    </source>
</evidence>
<evidence type="ECO:0000256" key="6">
    <source>
        <dbReference type="ARBA" id="ARBA00023078"/>
    </source>
</evidence>
<evidence type="ECO:0000256" key="5">
    <source>
        <dbReference type="ARBA" id="ARBA00023027"/>
    </source>
</evidence>
<keyword evidence="3" id="KW-1278">Translocase</keyword>
<dbReference type="InterPro" id="IPR023798">
    <property type="entry name" value="Ribosomal_uS7_dom"/>
</dbReference>
<accession>A0A9Q1QK85</accession>
<keyword evidence="2" id="KW-0150">Chloroplast</keyword>
<dbReference type="OrthoDB" id="35139at2759"/>
<sequence>MLVNRIPKHQKKSLGYKIIYRALKKIQQKKETNPLSILRHAMHRVAPNILLKKENFILDSTRISMKPFHLLLFDGSFIFPECILIFGLIHLLMIYSTSDQKDMPWLYSITSISLEISITAMLFNWRKEPMKFLNEQFQRNHYIECTEIALTKFLLFTLTATLGGMFLCGANNLITIFVAPECFILWSYLLSRYAKKDVQFNKATMKYLLVGGASSSVLVHTFSWLYS</sequence>
<evidence type="ECO:0000259" key="10">
    <source>
        <dbReference type="Pfam" id="PF00361"/>
    </source>
</evidence>
<dbReference type="Proteomes" id="UP001153076">
    <property type="component" value="Unassembled WGS sequence"/>
</dbReference>
<evidence type="ECO:0000256" key="7">
    <source>
        <dbReference type="ARBA" id="ARBA00023274"/>
    </source>
</evidence>
<evidence type="ECO:0000256" key="2">
    <source>
        <dbReference type="ARBA" id="ARBA00022528"/>
    </source>
</evidence>
<organism evidence="12 13">
    <name type="scientific">Carnegiea gigantea</name>
    <dbReference type="NCBI Taxonomy" id="171969"/>
    <lineage>
        <taxon>Eukaryota</taxon>
        <taxon>Viridiplantae</taxon>
        <taxon>Streptophyta</taxon>
        <taxon>Embryophyta</taxon>
        <taxon>Tracheophyta</taxon>
        <taxon>Spermatophyta</taxon>
        <taxon>Magnoliopsida</taxon>
        <taxon>eudicotyledons</taxon>
        <taxon>Gunneridae</taxon>
        <taxon>Pentapetalae</taxon>
        <taxon>Caryophyllales</taxon>
        <taxon>Cactineae</taxon>
        <taxon>Cactaceae</taxon>
        <taxon>Cactoideae</taxon>
        <taxon>Echinocereeae</taxon>
        <taxon>Carnegiea</taxon>
    </lineage>
</organism>
<feature type="transmembrane region" description="Helical" evidence="8">
    <location>
        <begin position="146"/>
        <end position="167"/>
    </location>
</feature>
<evidence type="ECO:0008006" key="14">
    <source>
        <dbReference type="Google" id="ProtNLM"/>
    </source>
</evidence>
<proteinExistence type="inferred from homology"/>
<dbReference type="InterPro" id="IPR045693">
    <property type="entry name" value="Ndh2_N"/>
</dbReference>
<dbReference type="Pfam" id="PF00361">
    <property type="entry name" value="Proton_antipo_M"/>
    <property type="match status" value="1"/>
</dbReference>
<dbReference type="GO" id="GO:1990904">
    <property type="term" value="C:ribonucleoprotein complex"/>
    <property type="evidence" value="ECO:0007669"/>
    <property type="project" value="UniProtKB-KW"/>
</dbReference>
<dbReference type="GO" id="GO:0005840">
    <property type="term" value="C:ribosome"/>
    <property type="evidence" value="ECO:0007669"/>
    <property type="project" value="UniProtKB-KW"/>
</dbReference>
<dbReference type="PANTHER" id="PTHR45564:SF1">
    <property type="entry name" value="NAD(P)H-QUINONE OXIDOREDUCTASE SUBUNIT 2"/>
    <property type="match status" value="1"/>
</dbReference>
<keyword evidence="8" id="KW-0812">Transmembrane</keyword>
<keyword evidence="2" id="KW-0934">Plastid</keyword>
<dbReference type="AlphaFoldDB" id="A0A9Q1QK85"/>
<feature type="transmembrane region" description="Helical" evidence="8">
    <location>
        <begin position="70"/>
        <end position="93"/>
    </location>
</feature>
<dbReference type="EMBL" id="JAKOGI010000086">
    <property type="protein sequence ID" value="KAJ8444824.1"/>
    <property type="molecule type" value="Genomic_DNA"/>
</dbReference>
<name>A0A9Q1QK85_9CARY</name>
<comment type="caution">
    <text evidence="12">The sequence shown here is derived from an EMBL/GenBank/DDBJ whole genome shotgun (WGS) entry which is preliminary data.</text>
</comment>
<feature type="transmembrane region" description="Helical" evidence="8">
    <location>
        <begin position="206"/>
        <end position="226"/>
    </location>
</feature>
<reference evidence="12" key="1">
    <citation type="submission" date="2022-04" db="EMBL/GenBank/DDBJ databases">
        <title>Carnegiea gigantea Genome sequencing and assembly v2.</title>
        <authorList>
            <person name="Copetti D."/>
            <person name="Sanderson M.J."/>
            <person name="Burquez A."/>
            <person name="Wojciechowski M.F."/>
        </authorList>
    </citation>
    <scope>NUCLEOTIDE SEQUENCE</scope>
    <source>
        <strain evidence="12">SGP5-SGP5p</strain>
        <tissue evidence="12">Aerial part</tissue>
    </source>
</reference>
<keyword evidence="8" id="KW-1133">Transmembrane helix</keyword>
<feature type="domain" description="NADH:quinone oxidoreductase/Mrp antiporter transmembrane" evidence="10">
    <location>
        <begin position="170"/>
        <end position="227"/>
    </location>
</feature>
<evidence type="ECO:0000259" key="9">
    <source>
        <dbReference type="Pfam" id="PF00177"/>
    </source>
</evidence>
<evidence type="ECO:0000313" key="12">
    <source>
        <dbReference type="EMBL" id="KAJ8444824.1"/>
    </source>
</evidence>
<feature type="domain" description="NAD(P)H-quinone oxidoreductase subunit 2 N-terminal" evidence="11">
    <location>
        <begin position="65"/>
        <end position="149"/>
    </location>
</feature>
<evidence type="ECO:0000256" key="8">
    <source>
        <dbReference type="SAM" id="Phobius"/>
    </source>
</evidence>
<dbReference type="Pfam" id="PF19530">
    <property type="entry name" value="Ndh2_N"/>
    <property type="match status" value="1"/>
</dbReference>
<keyword evidence="4" id="KW-0689">Ribosomal protein</keyword>
<keyword evidence="7" id="KW-0687">Ribonucleoprotein</keyword>
<evidence type="ECO:0000256" key="3">
    <source>
        <dbReference type="ARBA" id="ARBA00022967"/>
    </source>
</evidence>
<feature type="transmembrane region" description="Helical" evidence="8">
    <location>
        <begin position="105"/>
        <end position="125"/>
    </location>
</feature>
<feature type="domain" description="Small ribosomal subunit protein uS7" evidence="9">
    <location>
        <begin position="1"/>
        <end position="53"/>
    </location>
</feature>
<evidence type="ECO:0000259" key="11">
    <source>
        <dbReference type="Pfam" id="PF19530"/>
    </source>
</evidence>
<evidence type="ECO:0000256" key="4">
    <source>
        <dbReference type="ARBA" id="ARBA00022980"/>
    </source>
</evidence>
<feature type="transmembrane region" description="Helical" evidence="8">
    <location>
        <begin position="173"/>
        <end position="194"/>
    </location>
</feature>
<dbReference type="InterPro" id="IPR001750">
    <property type="entry name" value="ND/Mrp_TM"/>
</dbReference>